<gene>
    <name evidence="1" type="ORF">OB959_23665</name>
</gene>
<comment type="caution">
    <text evidence="1">The sequence shown here is derived from an EMBL/GenBank/DDBJ whole genome shotgun (WGS) entry which is preliminary data.</text>
</comment>
<evidence type="ECO:0008006" key="3">
    <source>
        <dbReference type="Google" id="ProtNLM"/>
    </source>
</evidence>
<accession>A0AAW7I970</accession>
<dbReference type="RefSeq" id="WP_290023280.1">
    <property type="nucleotide sequence ID" value="NZ_JAOPLV010000021.1"/>
</dbReference>
<protein>
    <recommendedName>
        <fullName evidence="3">Lipoprotein</fullName>
    </recommendedName>
</protein>
<proteinExistence type="predicted"/>
<name>A0AAW7I970_9GAMM</name>
<dbReference type="EMBL" id="JAOPLV010000021">
    <property type="protein sequence ID" value="MDM5142746.1"/>
    <property type="molecule type" value="Genomic_DNA"/>
</dbReference>
<dbReference type="AlphaFoldDB" id="A0AAW7I970"/>
<dbReference type="PROSITE" id="PS51257">
    <property type="entry name" value="PROKAR_LIPOPROTEIN"/>
    <property type="match status" value="1"/>
</dbReference>
<organism evidence="1 2">
    <name type="scientific">Aeromonas bestiarum</name>
    <dbReference type="NCBI Taxonomy" id="105751"/>
    <lineage>
        <taxon>Bacteria</taxon>
        <taxon>Pseudomonadati</taxon>
        <taxon>Pseudomonadota</taxon>
        <taxon>Gammaproteobacteria</taxon>
        <taxon>Aeromonadales</taxon>
        <taxon>Aeromonadaceae</taxon>
        <taxon>Aeromonas</taxon>
    </lineage>
</organism>
<dbReference type="Proteomes" id="UP001168216">
    <property type="component" value="Unassembled WGS sequence"/>
</dbReference>
<evidence type="ECO:0000313" key="2">
    <source>
        <dbReference type="Proteomes" id="UP001168216"/>
    </source>
</evidence>
<sequence>MKKIQISICMIVIGIALCGCKDTDYEGMRLVDKYHSQSMDNPINLNFYGNALIRHLDERRSLDVMEPNCERFSSRICYDTDERV</sequence>
<evidence type="ECO:0000313" key="1">
    <source>
        <dbReference type="EMBL" id="MDM5142746.1"/>
    </source>
</evidence>
<reference evidence="1" key="1">
    <citation type="submission" date="2023-08" db="EMBL/GenBank/DDBJ databases">
        <title>WGS of Aeromonas isolates.</title>
        <authorList>
            <person name="Lee H."/>
        </authorList>
    </citation>
    <scope>NUCLEOTIDE SEQUENCE</scope>
    <source>
        <strain evidence="1">SL22</strain>
    </source>
</reference>